<reference evidence="1 2" key="1">
    <citation type="submission" date="2023-07" db="EMBL/GenBank/DDBJ databases">
        <title>Genomic Encyclopedia of Type Strains, Phase IV (KMG-IV): sequencing the most valuable type-strain genomes for metagenomic binning, comparative biology and taxonomic classification.</title>
        <authorList>
            <person name="Goeker M."/>
        </authorList>
    </citation>
    <scope>NUCLEOTIDE SEQUENCE [LARGE SCALE GENOMIC DNA]</scope>
    <source>
        <strain evidence="1 2">DSM 9768</strain>
    </source>
</reference>
<dbReference type="EMBL" id="JAUSUG010000033">
    <property type="protein sequence ID" value="MDQ0257769.1"/>
    <property type="molecule type" value="Genomic_DNA"/>
</dbReference>
<organism evidence="1 2">
    <name type="scientific">Evansella vedderi</name>
    <dbReference type="NCBI Taxonomy" id="38282"/>
    <lineage>
        <taxon>Bacteria</taxon>
        <taxon>Bacillati</taxon>
        <taxon>Bacillota</taxon>
        <taxon>Bacilli</taxon>
        <taxon>Bacillales</taxon>
        <taxon>Bacillaceae</taxon>
        <taxon>Evansella</taxon>
    </lineage>
</organism>
<keyword evidence="2" id="KW-1185">Reference proteome</keyword>
<gene>
    <name evidence="1" type="ORF">J2S74_005231</name>
</gene>
<proteinExistence type="predicted"/>
<comment type="caution">
    <text evidence="1">The sequence shown here is derived from an EMBL/GenBank/DDBJ whole genome shotgun (WGS) entry which is preliminary data.</text>
</comment>
<evidence type="ECO:0000313" key="1">
    <source>
        <dbReference type="EMBL" id="MDQ0257769.1"/>
    </source>
</evidence>
<name>A0ABU0A3U4_9BACI</name>
<dbReference type="Proteomes" id="UP001230005">
    <property type="component" value="Unassembled WGS sequence"/>
</dbReference>
<sequence length="132" mass="15153">METTEKPTLVSDEKQTVVIPFGCTYVPLTKLALINFKKNADDKYIGFEPQYLDDKVIGQGYRVIAYRHDGYVDVYDDRNLNDNKDDSFDVTGKRLNLLAPIGSSTETPSYLPLFFFIINLTTLESTSRWERI</sequence>
<dbReference type="RefSeq" id="WP_307332012.1">
    <property type="nucleotide sequence ID" value="NZ_JAUSUG010000033.1"/>
</dbReference>
<protein>
    <submittedName>
        <fullName evidence="1">Uncharacterized protein</fullName>
    </submittedName>
</protein>
<evidence type="ECO:0000313" key="2">
    <source>
        <dbReference type="Proteomes" id="UP001230005"/>
    </source>
</evidence>
<accession>A0ABU0A3U4</accession>